<dbReference type="GO" id="GO:0016780">
    <property type="term" value="F:phosphotransferase activity, for other substituted phosphate groups"/>
    <property type="evidence" value="ECO:0007669"/>
    <property type="project" value="InterPro"/>
</dbReference>
<keyword evidence="1 2" id="KW-0808">Transferase</keyword>
<keyword evidence="3" id="KW-0472">Membrane</keyword>
<dbReference type="EMBL" id="CP048000">
    <property type="protein sequence ID" value="QHQ63783.1"/>
    <property type="molecule type" value="Genomic_DNA"/>
</dbReference>
<organism evidence="4 5">
    <name type="scientific">Anaerocolumna sedimenticola</name>
    <dbReference type="NCBI Taxonomy" id="2696063"/>
    <lineage>
        <taxon>Bacteria</taxon>
        <taxon>Bacillati</taxon>
        <taxon>Bacillota</taxon>
        <taxon>Clostridia</taxon>
        <taxon>Lachnospirales</taxon>
        <taxon>Lachnospiraceae</taxon>
        <taxon>Anaerocolumna</taxon>
    </lineage>
</organism>
<feature type="transmembrane region" description="Helical" evidence="3">
    <location>
        <begin position="81"/>
        <end position="100"/>
    </location>
</feature>
<sequence length="181" mass="21122">MITATRIVLSLILFFMFQYPWIFITLYMICGLSDILDGYIARKTNTQTELGAKLDTIADLIFFTIIAAFVILWMRQELIRFIPFLILIMIIRLINIGIGVYKYHTFVILHTWGNKFTGLLTFITPIISIIHQYEVLWLICGIAVLSALEETLIHITSKHLNRNRESIFMSLKSLFPYVRKK</sequence>
<dbReference type="GO" id="GO:0008654">
    <property type="term" value="P:phospholipid biosynthetic process"/>
    <property type="evidence" value="ECO:0007669"/>
    <property type="project" value="InterPro"/>
</dbReference>
<dbReference type="PROSITE" id="PS00379">
    <property type="entry name" value="CDP_ALCOHOL_P_TRANSF"/>
    <property type="match status" value="1"/>
</dbReference>
<feature type="transmembrane region" description="Helical" evidence="3">
    <location>
        <begin position="136"/>
        <end position="155"/>
    </location>
</feature>
<reference evidence="4 5" key="1">
    <citation type="submission" date="2020-01" db="EMBL/GenBank/DDBJ databases">
        <title>Genome analysis of Anaerocolumna sp. CBA3638.</title>
        <authorList>
            <person name="Kim J."/>
            <person name="Roh S.W."/>
        </authorList>
    </citation>
    <scope>NUCLEOTIDE SEQUENCE [LARGE SCALE GENOMIC DNA]</scope>
    <source>
        <strain evidence="4 5">CBA3638</strain>
    </source>
</reference>
<dbReference type="GO" id="GO:0016020">
    <property type="term" value="C:membrane"/>
    <property type="evidence" value="ECO:0007669"/>
    <property type="project" value="InterPro"/>
</dbReference>
<evidence type="ECO:0000313" key="5">
    <source>
        <dbReference type="Proteomes" id="UP000464314"/>
    </source>
</evidence>
<accession>A0A6P1TTH3</accession>
<keyword evidence="3" id="KW-1133">Transmembrane helix</keyword>
<dbReference type="AlphaFoldDB" id="A0A6P1TTH3"/>
<dbReference type="KEGG" id="anr:Ana3638_16220"/>
<dbReference type="InterPro" id="IPR043130">
    <property type="entry name" value="CDP-OH_PTrfase_TM_dom"/>
</dbReference>
<dbReference type="InterPro" id="IPR000462">
    <property type="entry name" value="CDP-OH_P_trans"/>
</dbReference>
<name>A0A6P1TTH3_9FIRM</name>
<dbReference type="Pfam" id="PF01066">
    <property type="entry name" value="CDP-OH_P_transf"/>
    <property type="match status" value="1"/>
</dbReference>
<keyword evidence="5" id="KW-1185">Reference proteome</keyword>
<keyword evidence="3" id="KW-0812">Transmembrane</keyword>
<evidence type="ECO:0000256" key="2">
    <source>
        <dbReference type="RuleBase" id="RU003750"/>
    </source>
</evidence>
<protein>
    <submittedName>
        <fullName evidence="4">CDP-alcohol phosphatidyltransferase</fullName>
    </submittedName>
</protein>
<dbReference type="Proteomes" id="UP000464314">
    <property type="component" value="Chromosome"/>
</dbReference>
<evidence type="ECO:0000256" key="1">
    <source>
        <dbReference type="ARBA" id="ARBA00022679"/>
    </source>
</evidence>
<gene>
    <name evidence="4" type="ORF">Ana3638_16220</name>
</gene>
<evidence type="ECO:0000313" key="4">
    <source>
        <dbReference type="EMBL" id="QHQ63783.1"/>
    </source>
</evidence>
<dbReference type="Gene3D" id="1.20.120.1760">
    <property type="match status" value="1"/>
</dbReference>
<comment type="similarity">
    <text evidence="2">Belongs to the CDP-alcohol phosphatidyltransferase class-I family.</text>
</comment>
<proteinExistence type="inferred from homology"/>
<feature type="transmembrane region" description="Helical" evidence="3">
    <location>
        <begin position="57"/>
        <end position="75"/>
    </location>
</feature>
<dbReference type="InterPro" id="IPR048254">
    <property type="entry name" value="CDP_ALCOHOL_P_TRANSF_CS"/>
</dbReference>
<evidence type="ECO:0000256" key="3">
    <source>
        <dbReference type="SAM" id="Phobius"/>
    </source>
</evidence>
<feature type="transmembrane region" description="Helical" evidence="3">
    <location>
        <begin position="12"/>
        <end position="36"/>
    </location>
</feature>